<evidence type="ECO:0000256" key="5">
    <source>
        <dbReference type="PROSITE-ProRule" id="PRU00277"/>
    </source>
</evidence>
<feature type="chain" id="PRO_5028411278" description="Peptidyl-prolyl cis-trans isomerase" evidence="7">
    <location>
        <begin position="23"/>
        <end position="295"/>
    </location>
</feature>
<evidence type="ECO:0000259" key="8">
    <source>
        <dbReference type="PROSITE" id="PS50059"/>
    </source>
</evidence>
<gene>
    <name evidence="9" type="ORF">HELGO_WM22760</name>
</gene>
<dbReference type="InterPro" id="IPR001179">
    <property type="entry name" value="PPIase_FKBP_dom"/>
</dbReference>
<dbReference type="GO" id="GO:0003755">
    <property type="term" value="F:peptidyl-prolyl cis-trans isomerase activity"/>
    <property type="evidence" value="ECO:0007669"/>
    <property type="project" value="UniProtKB-UniRule"/>
</dbReference>
<sequence length="295" mass="33154">MRLTFFSSIIIILFTFSSCQRAAWKKQTKGLKPYKKNEFWYKKFSQNPTGTLPQVGEEVRIDYTLKKGTQILDSSYDNVYPVLVQIPEDRYDNFFTKALKLMAEGDSLQLLIPAAEVPELLGQYVLEFEGEDLVTFTYKMHQIKTQANLQSEILSEQVYLDSIRLKIPELVTQFKHKTLPNIQKTASGLSYLIFDKGSGPKAINGDAVSVHYICFSDTGKIVDDSYTNMVPLSFIAGSQSLIQGWSEGTTLLSQGGKAVLFIPPNLAYGARGNGDAIAPNSWVIFFIELMDVQKK</sequence>
<keyword evidence="3 5" id="KW-0697">Rotamase</keyword>
<protein>
    <recommendedName>
        <fullName evidence="6">Peptidyl-prolyl cis-trans isomerase</fullName>
        <ecNumber evidence="6">5.2.1.8</ecNumber>
    </recommendedName>
</protein>
<dbReference type="InterPro" id="IPR046357">
    <property type="entry name" value="PPIase_dom_sf"/>
</dbReference>
<comment type="similarity">
    <text evidence="2 6">Belongs to the FKBP-type PPIase family.</text>
</comment>
<evidence type="ECO:0000256" key="7">
    <source>
        <dbReference type="SAM" id="SignalP"/>
    </source>
</evidence>
<dbReference type="PANTHER" id="PTHR43811:SF19">
    <property type="entry name" value="39 KDA FK506-BINDING NUCLEAR PROTEIN"/>
    <property type="match status" value="1"/>
</dbReference>
<dbReference type="Pfam" id="PF00254">
    <property type="entry name" value="FKBP_C"/>
    <property type="match status" value="1"/>
</dbReference>
<evidence type="ECO:0000313" key="9">
    <source>
        <dbReference type="EMBL" id="CAA6828696.1"/>
    </source>
</evidence>
<dbReference type="SUPFAM" id="SSF54534">
    <property type="entry name" value="FKBP-like"/>
    <property type="match status" value="2"/>
</dbReference>
<dbReference type="Gene3D" id="3.10.50.40">
    <property type="match status" value="2"/>
</dbReference>
<feature type="signal peptide" evidence="7">
    <location>
        <begin position="1"/>
        <end position="22"/>
    </location>
</feature>
<evidence type="ECO:0000256" key="2">
    <source>
        <dbReference type="ARBA" id="ARBA00006577"/>
    </source>
</evidence>
<organism evidence="9">
    <name type="scientific">uncultured Aureispira sp</name>
    <dbReference type="NCBI Taxonomy" id="1331704"/>
    <lineage>
        <taxon>Bacteria</taxon>
        <taxon>Pseudomonadati</taxon>
        <taxon>Bacteroidota</taxon>
        <taxon>Saprospiria</taxon>
        <taxon>Saprospirales</taxon>
        <taxon>Saprospiraceae</taxon>
        <taxon>Aureispira</taxon>
        <taxon>environmental samples</taxon>
    </lineage>
</organism>
<evidence type="ECO:0000256" key="4">
    <source>
        <dbReference type="ARBA" id="ARBA00023235"/>
    </source>
</evidence>
<evidence type="ECO:0000256" key="6">
    <source>
        <dbReference type="RuleBase" id="RU003915"/>
    </source>
</evidence>
<feature type="domain" description="PPIase FKBP-type" evidence="8">
    <location>
        <begin position="205"/>
        <end position="293"/>
    </location>
</feature>
<comment type="catalytic activity">
    <reaction evidence="1 5 6">
        <text>[protein]-peptidylproline (omega=180) = [protein]-peptidylproline (omega=0)</text>
        <dbReference type="Rhea" id="RHEA:16237"/>
        <dbReference type="Rhea" id="RHEA-COMP:10747"/>
        <dbReference type="Rhea" id="RHEA-COMP:10748"/>
        <dbReference type="ChEBI" id="CHEBI:83833"/>
        <dbReference type="ChEBI" id="CHEBI:83834"/>
        <dbReference type="EC" id="5.2.1.8"/>
    </reaction>
</comment>
<dbReference type="EMBL" id="CACVAQ010000436">
    <property type="protein sequence ID" value="CAA6828696.1"/>
    <property type="molecule type" value="Genomic_DNA"/>
</dbReference>
<dbReference type="EC" id="5.2.1.8" evidence="6"/>
<reference evidence="9" key="1">
    <citation type="submission" date="2020-01" db="EMBL/GenBank/DDBJ databases">
        <authorList>
            <person name="Meier V. D."/>
            <person name="Meier V D."/>
        </authorList>
    </citation>
    <scope>NUCLEOTIDE SEQUENCE</scope>
    <source>
        <strain evidence="9">HLG_WM_MAG_10</strain>
    </source>
</reference>
<dbReference type="PROSITE" id="PS50059">
    <property type="entry name" value="FKBP_PPIASE"/>
    <property type="match status" value="1"/>
</dbReference>
<proteinExistence type="inferred from homology"/>
<dbReference type="PROSITE" id="PS51257">
    <property type="entry name" value="PROKAR_LIPOPROTEIN"/>
    <property type="match status" value="1"/>
</dbReference>
<evidence type="ECO:0000256" key="1">
    <source>
        <dbReference type="ARBA" id="ARBA00000971"/>
    </source>
</evidence>
<accession>A0A6S6U6K1</accession>
<name>A0A6S6U6K1_9BACT</name>
<keyword evidence="4 5" id="KW-0413">Isomerase</keyword>
<keyword evidence="7" id="KW-0732">Signal</keyword>
<dbReference type="AlphaFoldDB" id="A0A6S6U6K1"/>
<dbReference type="PANTHER" id="PTHR43811">
    <property type="entry name" value="FKBP-TYPE PEPTIDYL-PROLYL CIS-TRANS ISOMERASE FKPA"/>
    <property type="match status" value="1"/>
</dbReference>
<evidence type="ECO:0000256" key="3">
    <source>
        <dbReference type="ARBA" id="ARBA00023110"/>
    </source>
</evidence>